<dbReference type="Pfam" id="PF18723">
    <property type="entry name" value="HMUDK_hel"/>
    <property type="match status" value="1"/>
</dbReference>
<dbReference type="RefSeq" id="WP_179855413.1">
    <property type="nucleotide sequence ID" value="NZ_OBDY01000018.1"/>
</dbReference>
<reference evidence="3 4" key="1">
    <citation type="submission" date="2017-09" db="EMBL/GenBank/DDBJ databases">
        <authorList>
            <person name="Ehlers B."/>
            <person name="Leendertz F.H."/>
        </authorList>
    </citation>
    <scope>NUCLEOTIDE SEQUENCE [LARGE SCALE GENOMIC DNA]</scope>
    <source>
        <strain evidence="3 4">CGMCC 4.6857</strain>
    </source>
</reference>
<proteinExistence type="predicted"/>
<evidence type="ECO:0000313" key="3">
    <source>
        <dbReference type="EMBL" id="SNY57233.1"/>
    </source>
</evidence>
<evidence type="ECO:0000313" key="4">
    <source>
        <dbReference type="Proteomes" id="UP000219612"/>
    </source>
</evidence>
<accession>A0A285JAX4</accession>
<evidence type="ECO:0000259" key="2">
    <source>
        <dbReference type="Pfam" id="PF18723"/>
    </source>
</evidence>
<name>A0A285JAX4_9ACTN</name>
<dbReference type="Proteomes" id="UP000219612">
    <property type="component" value="Unassembled WGS sequence"/>
</dbReference>
<sequence length="359" mass="40309">MITATAPTALGRSQHVRLSPHQGQATAGERPPDIRIAGRRFSPSVVFDTYWRFAAARQEIYEARVAGTPGPWTKDPILSRHRFTNCYRAADRVSQYLITHVSYSGSQDVEEVFFRTLLFKIFNKISTWELLTTAFGEPSWKSYTFDRYNAVLSEAFAGKQRLYSAAYVVPPPSLGEARKHGNHLRLLEMLMRTSAPHRVRGAGSLGSAFSVLRGYPAIGDFLAYQYLIDLNYSAAYNYSEMDFVVPGPGARDGIRKCFGTAAVGMEADIIRYMADHQEEHFQRLGLSFRGLRGRPLQLIDCQNLFCEVDKYARVAHPEISGLSGRTRIKQRFQAVAEKTPTWFPPKWGINAAASGPNAR</sequence>
<dbReference type="AlphaFoldDB" id="A0A285JAX4"/>
<dbReference type="InterPro" id="IPR040684">
    <property type="entry name" value="HMUDK_hel"/>
</dbReference>
<feature type="domain" description="5-hmdU DNA kinase helical" evidence="2">
    <location>
        <begin position="45"/>
        <end position="321"/>
    </location>
</feature>
<feature type="region of interest" description="Disordered" evidence="1">
    <location>
        <begin position="12"/>
        <end position="34"/>
    </location>
</feature>
<gene>
    <name evidence="3" type="ORF">SAMN05421748_11881</name>
</gene>
<organism evidence="3 4">
    <name type="scientific">Paractinoplanes atraurantiacus</name>
    <dbReference type="NCBI Taxonomy" id="1036182"/>
    <lineage>
        <taxon>Bacteria</taxon>
        <taxon>Bacillati</taxon>
        <taxon>Actinomycetota</taxon>
        <taxon>Actinomycetes</taxon>
        <taxon>Micromonosporales</taxon>
        <taxon>Micromonosporaceae</taxon>
        <taxon>Paractinoplanes</taxon>
    </lineage>
</organism>
<evidence type="ECO:0000256" key="1">
    <source>
        <dbReference type="SAM" id="MobiDB-lite"/>
    </source>
</evidence>
<protein>
    <recommendedName>
        <fullName evidence="2">5-hmdU DNA kinase helical domain-containing protein</fullName>
    </recommendedName>
</protein>
<dbReference type="EMBL" id="OBDY01000018">
    <property type="protein sequence ID" value="SNY57233.1"/>
    <property type="molecule type" value="Genomic_DNA"/>
</dbReference>
<keyword evidence="4" id="KW-1185">Reference proteome</keyword>